<dbReference type="EMBL" id="CAJVPZ010081880">
    <property type="protein sequence ID" value="CAG8808834.1"/>
    <property type="molecule type" value="Genomic_DNA"/>
</dbReference>
<comment type="caution">
    <text evidence="1">The sequence shown here is derived from an EMBL/GenBank/DDBJ whole genome shotgun (WGS) entry which is preliminary data.</text>
</comment>
<accession>A0A9N9K2H9</accession>
<reference evidence="1" key="1">
    <citation type="submission" date="2021-06" db="EMBL/GenBank/DDBJ databases">
        <authorList>
            <person name="Kallberg Y."/>
            <person name="Tangrot J."/>
            <person name="Rosling A."/>
        </authorList>
    </citation>
    <scope>NUCLEOTIDE SEQUENCE</scope>
    <source>
        <strain evidence="1">IN212</strain>
    </source>
</reference>
<gene>
    <name evidence="1" type="ORF">RFULGI_LOCUS18520</name>
</gene>
<feature type="non-terminal residue" evidence="1">
    <location>
        <position position="73"/>
    </location>
</feature>
<dbReference type="AlphaFoldDB" id="A0A9N9K2H9"/>
<proteinExistence type="predicted"/>
<name>A0A9N9K2H9_9GLOM</name>
<dbReference type="Proteomes" id="UP000789396">
    <property type="component" value="Unassembled WGS sequence"/>
</dbReference>
<evidence type="ECO:0000313" key="2">
    <source>
        <dbReference type="Proteomes" id="UP000789396"/>
    </source>
</evidence>
<feature type="non-terminal residue" evidence="1">
    <location>
        <position position="1"/>
    </location>
</feature>
<protein>
    <submittedName>
        <fullName evidence="1">1583_t:CDS:1</fullName>
    </submittedName>
</protein>
<organism evidence="1 2">
    <name type="scientific">Racocetra fulgida</name>
    <dbReference type="NCBI Taxonomy" id="60492"/>
    <lineage>
        <taxon>Eukaryota</taxon>
        <taxon>Fungi</taxon>
        <taxon>Fungi incertae sedis</taxon>
        <taxon>Mucoromycota</taxon>
        <taxon>Glomeromycotina</taxon>
        <taxon>Glomeromycetes</taxon>
        <taxon>Diversisporales</taxon>
        <taxon>Gigasporaceae</taxon>
        <taxon>Racocetra</taxon>
    </lineage>
</organism>
<evidence type="ECO:0000313" key="1">
    <source>
        <dbReference type="EMBL" id="CAG8808834.1"/>
    </source>
</evidence>
<sequence length="73" mass="8410">PYLNLTRGVSEGQITRSECEVKVVAQLKKLLPEISERRLEHRAEELIKEYKNGQLETYGVERARELSQVILNG</sequence>
<keyword evidence="2" id="KW-1185">Reference proteome</keyword>